<dbReference type="GO" id="GO:0004252">
    <property type="term" value="F:serine-type endopeptidase activity"/>
    <property type="evidence" value="ECO:0007669"/>
    <property type="project" value="InterPro"/>
</dbReference>
<accession>A0A1H2WQE2</accession>
<dbReference type="PRINTS" id="PR00722">
    <property type="entry name" value="CHYMOTRYPSIN"/>
</dbReference>
<dbReference type="SMART" id="SM00020">
    <property type="entry name" value="Tryp_SPc"/>
    <property type="match status" value="1"/>
</dbReference>
<dbReference type="InterPro" id="IPR050430">
    <property type="entry name" value="Peptidase_S1"/>
</dbReference>
<keyword evidence="5" id="KW-1015">Disulfide bond</keyword>
<reference evidence="10" key="1">
    <citation type="submission" date="2016-10" db="EMBL/GenBank/DDBJ databases">
        <authorList>
            <person name="Varghese N."/>
            <person name="Submissions S."/>
        </authorList>
    </citation>
    <scope>NUCLEOTIDE SEQUENCE [LARGE SCALE GENOMIC DNA]</scope>
    <source>
        <strain evidence="10">CGMCC 4.3530</strain>
    </source>
</reference>
<dbReference type="PROSITE" id="PS00135">
    <property type="entry name" value="TRYPSIN_SER"/>
    <property type="match status" value="1"/>
</dbReference>
<keyword evidence="7" id="KW-0732">Signal</keyword>
<dbReference type="SUPFAM" id="SSF50494">
    <property type="entry name" value="Trypsin-like serine proteases"/>
    <property type="match status" value="1"/>
</dbReference>
<dbReference type="PANTHER" id="PTHR24276:SF98">
    <property type="entry name" value="FI18310P1-RELATED"/>
    <property type="match status" value="1"/>
</dbReference>
<dbReference type="GO" id="GO:0006508">
    <property type="term" value="P:proteolysis"/>
    <property type="evidence" value="ECO:0007669"/>
    <property type="project" value="UniProtKB-KW"/>
</dbReference>
<gene>
    <name evidence="9" type="ORF">SAMN05216215_1005245</name>
</gene>
<feature type="signal peptide" evidence="7">
    <location>
        <begin position="1"/>
        <end position="31"/>
    </location>
</feature>
<dbReference type="Gene3D" id="2.40.10.10">
    <property type="entry name" value="Trypsin-like serine proteases"/>
    <property type="match status" value="1"/>
</dbReference>
<keyword evidence="2 6" id="KW-0645">Protease</keyword>
<feature type="domain" description="Peptidase S1" evidence="8">
    <location>
        <begin position="44"/>
        <end position="267"/>
    </location>
</feature>
<evidence type="ECO:0000259" key="8">
    <source>
        <dbReference type="PROSITE" id="PS50240"/>
    </source>
</evidence>
<evidence type="ECO:0000256" key="5">
    <source>
        <dbReference type="ARBA" id="ARBA00023157"/>
    </source>
</evidence>
<feature type="chain" id="PRO_5011507475" evidence="7">
    <location>
        <begin position="32"/>
        <end position="268"/>
    </location>
</feature>
<keyword evidence="3 6" id="KW-0378">Hydrolase</keyword>
<dbReference type="Proteomes" id="UP000199529">
    <property type="component" value="Unassembled WGS sequence"/>
</dbReference>
<dbReference type="InterPro" id="IPR043504">
    <property type="entry name" value="Peptidase_S1_PA_chymotrypsin"/>
</dbReference>
<dbReference type="InterPro" id="IPR018114">
    <property type="entry name" value="TRYPSIN_HIS"/>
</dbReference>
<dbReference type="CDD" id="cd00190">
    <property type="entry name" value="Tryp_SPc"/>
    <property type="match status" value="1"/>
</dbReference>
<dbReference type="PROSITE" id="PS50240">
    <property type="entry name" value="TRYPSIN_DOM"/>
    <property type="match status" value="1"/>
</dbReference>
<evidence type="ECO:0000313" key="10">
    <source>
        <dbReference type="Proteomes" id="UP000199529"/>
    </source>
</evidence>
<dbReference type="PROSITE" id="PS00134">
    <property type="entry name" value="TRYPSIN_HIS"/>
    <property type="match status" value="1"/>
</dbReference>
<keyword evidence="10" id="KW-1185">Reference proteome</keyword>
<sequence>MADIRRRMWSVAGLLAAATLSSGLLTTAANASDRDALTAKVPPIVGGQPAKIADHPWVVYLTDTQGNQFCGGTLAKANKIVTAAHCVSGEKPELVQVVAGREDKQTSEGKVAKVTGIWVHPNFQNANSGADVAVLTLDQELQQQPLAVAEKGDTSLYETGKTSTVLGWGATAEGGQASQTLQKAEVPLVSDQECQKAYPQYKSDAMVCAGLPQGGVDSCQGDSGGPLVVENKLIGIVSTGNGCARPNAPGIYTRVATYHDDVQAQLGS</sequence>
<protein>
    <submittedName>
        <fullName evidence="9">Trypsin</fullName>
    </submittedName>
</protein>
<evidence type="ECO:0000256" key="3">
    <source>
        <dbReference type="ARBA" id="ARBA00022801"/>
    </source>
</evidence>
<dbReference type="STRING" id="418495.SAMN05216215_1005245"/>
<evidence type="ECO:0000256" key="6">
    <source>
        <dbReference type="RuleBase" id="RU363034"/>
    </source>
</evidence>
<dbReference type="InterPro" id="IPR001254">
    <property type="entry name" value="Trypsin_dom"/>
</dbReference>
<dbReference type="InterPro" id="IPR033116">
    <property type="entry name" value="TRYPSIN_SER"/>
</dbReference>
<comment type="similarity">
    <text evidence="1">Belongs to the peptidase S1 family.</text>
</comment>
<dbReference type="PANTHER" id="PTHR24276">
    <property type="entry name" value="POLYSERASE-RELATED"/>
    <property type="match status" value="1"/>
</dbReference>
<dbReference type="SMR" id="A0A1H2WQE2"/>
<proteinExistence type="inferred from homology"/>
<dbReference type="EMBL" id="FNOK01000005">
    <property type="protein sequence ID" value="SDW82870.1"/>
    <property type="molecule type" value="Genomic_DNA"/>
</dbReference>
<evidence type="ECO:0000256" key="2">
    <source>
        <dbReference type="ARBA" id="ARBA00022670"/>
    </source>
</evidence>
<dbReference type="InterPro" id="IPR009003">
    <property type="entry name" value="Peptidase_S1_PA"/>
</dbReference>
<organism evidence="9 10">
    <name type="scientific">Saccharopolyspora shandongensis</name>
    <dbReference type="NCBI Taxonomy" id="418495"/>
    <lineage>
        <taxon>Bacteria</taxon>
        <taxon>Bacillati</taxon>
        <taxon>Actinomycetota</taxon>
        <taxon>Actinomycetes</taxon>
        <taxon>Pseudonocardiales</taxon>
        <taxon>Pseudonocardiaceae</taxon>
        <taxon>Saccharopolyspora</taxon>
    </lineage>
</organism>
<dbReference type="OrthoDB" id="1496095at2"/>
<keyword evidence="4 6" id="KW-0720">Serine protease</keyword>
<dbReference type="AlphaFoldDB" id="A0A1H2WQE2"/>
<dbReference type="RefSeq" id="WP_093262873.1">
    <property type="nucleotide sequence ID" value="NZ_FNOK01000005.1"/>
</dbReference>
<evidence type="ECO:0000256" key="4">
    <source>
        <dbReference type="ARBA" id="ARBA00022825"/>
    </source>
</evidence>
<dbReference type="FunFam" id="2.40.10.10:FF:000077">
    <property type="entry name" value="Predicted protein"/>
    <property type="match status" value="1"/>
</dbReference>
<dbReference type="Pfam" id="PF00089">
    <property type="entry name" value="Trypsin"/>
    <property type="match status" value="1"/>
</dbReference>
<evidence type="ECO:0000313" key="9">
    <source>
        <dbReference type="EMBL" id="SDW82870.1"/>
    </source>
</evidence>
<evidence type="ECO:0000256" key="1">
    <source>
        <dbReference type="ARBA" id="ARBA00007664"/>
    </source>
</evidence>
<dbReference type="InterPro" id="IPR001314">
    <property type="entry name" value="Peptidase_S1A"/>
</dbReference>
<name>A0A1H2WQE2_9PSEU</name>
<evidence type="ECO:0000256" key="7">
    <source>
        <dbReference type="SAM" id="SignalP"/>
    </source>
</evidence>